<feature type="signal peptide" evidence="10">
    <location>
        <begin position="1"/>
        <end position="17"/>
    </location>
</feature>
<sequence>MVLLWVFMGLFAGYSSARLYKMFKGTEWKRNTLKTAFMFPGILFAIFFVLNALIWGEQSSGAVPFGTMIALVCLWF</sequence>
<dbReference type="PANTHER" id="PTHR10766">
    <property type="entry name" value="TRANSMEMBRANE 9 SUPERFAMILY PROTEIN"/>
    <property type="match status" value="1"/>
</dbReference>
<comment type="subcellular location">
    <subcellularLocation>
        <location evidence="1">Endosome membrane</location>
        <topology evidence="1">Multi-pass membrane protein</topology>
    </subcellularLocation>
    <subcellularLocation>
        <location evidence="2">Golgi apparatus membrane</location>
        <topology evidence="2">Multi-pass membrane protein</topology>
    </subcellularLocation>
</comment>
<keyword evidence="12" id="KW-1185">Reference proteome</keyword>
<feature type="transmembrane region" description="Helical" evidence="10">
    <location>
        <begin position="36"/>
        <end position="55"/>
    </location>
</feature>
<keyword evidence="6" id="KW-0967">Endosome</keyword>
<keyword evidence="9 10" id="KW-0472">Membrane</keyword>
<dbReference type="EMBL" id="LXQA010667864">
    <property type="protein sequence ID" value="MCI65015.1"/>
    <property type="molecule type" value="Genomic_DNA"/>
</dbReference>
<keyword evidence="7 10" id="KW-1133">Transmembrane helix</keyword>
<evidence type="ECO:0000256" key="10">
    <source>
        <dbReference type="RuleBase" id="RU363079"/>
    </source>
</evidence>
<reference evidence="11 12" key="1">
    <citation type="journal article" date="2018" name="Front. Plant Sci.">
        <title>Red Clover (Trifolium pratense) and Zigzag Clover (T. medium) - A Picture of Genomic Similarities and Differences.</title>
        <authorList>
            <person name="Dluhosova J."/>
            <person name="Istvanek J."/>
            <person name="Nedelnik J."/>
            <person name="Repkova J."/>
        </authorList>
    </citation>
    <scope>NUCLEOTIDE SEQUENCE [LARGE SCALE GENOMIC DNA]</scope>
    <source>
        <strain evidence="12">cv. 10/8</strain>
        <tissue evidence="11">Leaf</tissue>
    </source>
</reference>
<keyword evidence="5 10" id="KW-0732">Signal</keyword>
<comment type="caution">
    <text evidence="11">The sequence shown here is derived from an EMBL/GenBank/DDBJ whole genome shotgun (WGS) entry which is preliminary data.</text>
</comment>
<keyword evidence="8" id="KW-0333">Golgi apparatus</keyword>
<evidence type="ECO:0000313" key="12">
    <source>
        <dbReference type="Proteomes" id="UP000265520"/>
    </source>
</evidence>
<dbReference type="GO" id="GO:0072657">
    <property type="term" value="P:protein localization to membrane"/>
    <property type="evidence" value="ECO:0007669"/>
    <property type="project" value="TreeGrafter"/>
</dbReference>
<evidence type="ECO:0000256" key="3">
    <source>
        <dbReference type="ARBA" id="ARBA00005227"/>
    </source>
</evidence>
<evidence type="ECO:0000256" key="2">
    <source>
        <dbReference type="ARBA" id="ARBA00004653"/>
    </source>
</evidence>
<evidence type="ECO:0000256" key="8">
    <source>
        <dbReference type="ARBA" id="ARBA00023034"/>
    </source>
</evidence>
<organism evidence="11 12">
    <name type="scientific">Trifolium medium</name>
    <dbReference type="NCBI Taxonomy" id="97028"/>
    <lineage>
        <taxon>Eukaryota</taxon>
        <taxon>Viridiplantae</taxon>
        <taxon>Streptophyta</taxon>
        <taxon>Embryophyta</taxon>
        <taxon>Tracheophyta</taxon>
        <taxon>Spermatophyta</taxon>
        <taxon>Magnoliopsida</taxon>
        <taxon>eudicotyledons</taxon>
        <taxon>Gunneridae</taxon>
        <taxon>Pentapetalae</taxon>
        <taxon>rosids</taxon>
        <taxon>fabids</taxon>
        <taxon>Fabales</taxon>
        <taxon>Fabaceae</taxon>
        <taxon>Papilionoideae</taxon>
        <taxon>50 kb inversion clade</taxon>
        <taxon>NPAAA clade</taxon>
        <taxon>Hologalegina</taxon>
        <taxon>IRL clade</taxon>
        <taxon>Trifolieae</taxon>
        <taxon>Trifolium</taxon>
    </lineage>
</organism>
<evidence type="ECO:0000256" key="7">
    <source>
        <dbReference type="ARBA" id="ARBA00022989"/>
    </source>
</evidence>
<dbReference type="InterPro" id="IPR004240">
    <property type="entry name" value="EMP70"/>
</dbReference>
<evidence type="ECO:0000313" key="11">
    <source>
        <dbReference type="EMBL" id="MCI65015.1"/>
    </source>
</evidence>
<dbReference type="GO" id="GO:0000139">
    <property type="term" value="C:Golgi membrane"/>
    <property type="evidence" value="ECO:0007669"/>
    <property type="project" value="UniProtKB-SubCell"/>
</dbReference>
<evidence type="ECO:0000256" key="5">
    <source>
        <dbReference type="ARBA" id="ARBA00022729"/>
    </source>
</evidence>
<comment type="caution">
    <text evidence="10">Lacks conserved residue(s) required for the propagation of feature annotation.</text>
</comment>
<proteinExistence type="inferred from homology"/>
<dbReference type="PANTHER" id="PTHR10766:SF111">
    <property type="entry name" value="TRANSMEMBRANE 9 SUPERFAMILY MEMBER 2"/>
    <property type="match status" value="1"/>
</dbReference>
<protein>
    <recommendedName>
        <fullName evidence="10">Transmembrane 9 superfamily member</fullName>
    </recommendedName>
</protein>
<evidence type="ECO:0000256" key="4">
    <source>
        <dbReference type="ARBA" id="ARBA00022692"/>
    </source>
</evidence>
<dbReference type="GO" id="GO:0010008">
    <property type="term" value="C:endosome membrane"/>
    <property type="evidence" value="ECO:0007669"/>
    <property type="project" value="UniProtKB-SubCell"/>
</dbReference>
<dbReference type="AlphaFoldDB" id="A0A392TYP4"/>
<evidence type="ECO:0000256" key="6">
    <source>
        <dbReference type="ARBA" id="ARBA00022753"/>
    </source>
</evidence>
<evidence type="ECO:0000256" key="9">
    <source>
        <dbReference type="ARBA" id="ARBA00023136"/>
    </source>
</evidence>
<keyword evidence="4 10" id="KW-0812">Transmembrane</keyword>
<feature type="chain" id="PRO_5017104451" description="Transmembrane 9 superfamily member" evidence="10">
    <location>
        <begin position="18"/>
        <end position="76"/>
    </location>
</feature>
<feature type="non-terminal residue" evidence="11">
    <location>
        <position position="76"/>
    </location>
</feature>
<accession>A0A392TYP4</accession>
<dbReference type="Proteomes" id="UP000265520">
    <property type="component" value="Unassembled WGS sequence"/>
</dbReference>
<name>A0A392TYP4_9FABA</name>
<dbReference type="Pfam" id="PF02990">
    <property type="entry name" value="EMP70"/>
    <property type="match status" value="1"/>
</dbReference>
<evidence type="ECO:0000256" key="1">
    <source>
        <dbReference type="ARBA" id="ARBA00004337"/>
    </source>
</evidence>
<comment type="similarity">
    <text evidence="3 10">Belongs to the nonaspanin (TM9SF) (TC 9.A.2) family.</text>
</comment>